<evidence type="ECO:0000313" key="2">
    <source>
        <dbReference type="Proteomes" id="UP000013167"/>
    </source>
</evidence>
<dbReference type="SUPFAM" id="SSF56112">
    <property type="entry name" value="Protein kinase-like (PK-like)"/>
    <property type="match status" value="1"/>
</dbReference>
<proteinExistence type="predicted"/>
<dbReference type="Pfam" id="PF04655">
    <property type="entry name" value="APH_6_hur"/>
    <property type="match status" value="1"/>
</dbReference>
<dbReference type="GO" id="GO:0016773">
    <property type="term" value="F:phosphotransferase activity, alcohol group as acceptor"/>
    <property type="evidence" value="ECO:0007669"/>
    <property type="project" value="InterPro"/>
</dbReference>
<dbReference type="Gene3D" id="3.90.1200.10">
    <property type="match status" value="1"/>
</dbReference>
<dbReference type="STRING" id="1193181.BN10_1150012"/>
<protein>
    <submittedName>
        <fullName evidence="1">Putative aminoglycoside phosphotransferase</fullName>
    </submittedName>
</protein>
<gene>
    <name evidence="1" type="ORF">BN10_1150012</name>
</gene>
<comment type="caution">
    <text evidence="1">The sequence shown here is derived from an EMBL/GenBank/DDBJ whole genome shotgun (WGS) entry which is preliminary data.</text>
</comment>
<dbReference type="Proteomes" id="UP000013167">
    <property type="component" value="Unassembled WGS sequence"/>
</dbReference>
<sequence>MMPVRLPAHWTRRVAAYPADGGPTGQAWLATVPGLLAGALDTWRLAPDGPPMTGWTAIVVPVRRGAERLALKVTWPHPEGTHEALVLRHWAGAAAVRLVAADPARGVMLLELLDAARDLRTVPVDEACATIGRLLTRLNVPAPMQLIPMADYLAPHLDRMAHRPAIPRRIVDRTRGLARDLLRPDIPNMLLHTDLHYENVLARDEEWVAIDPKPIGGHPGFELLPLLNNRVDELGERPQAGVHRRVIIAAEAAGIGLDEAFAWARLRAGLEVSWATSLGDPAEVSRAITLQKALDD</sequence>
<dbReference type="AlphaFoldDB" id="N0E1J2"/>
<dbReference type="InterPro" id="IPR006748">
    <property type="entry name" value="NH2Glyco/OHUrea_AB-resist_kin"/>
</dbReference>
<organism evidence="1 2">
    <name type="scientific">Phycicoccus elongatus Lp2</name>
    <dbReference type="NCBI Taxonomy" id="1193181"/>
    <lineage>
        <taxon>Bacteria</taxon>
        <taxon>Bacillati</taxon>
        <taxon>Actinomycetota</taxon>
        <taxon>Actinomycetes</taxon>
        <taxon>Micrococcales</taxon>
        <taxon>Intrasporangiaceae</taxon>
        <taxon>Phycicoccus</taxon>
    </lineage>
</organism>
<dbReference type="InterPro" id="IPR011009">
    <property type="entry name" value="Kinase-like_dom_sf"/>
</dbReference>
<accession>N0E1J2</accession>
<dbReference type="EMBL" id="CAIZ01000019">
    <property type="protein sequence ID" value="CCH68749.1"/>
    <property type="molecule type" value="Genomic_DNA"/>
</dbReference>
<dbReference type="GO" id="GO:0019748">
    <property type="term" value="P:secondary metabolic process"/>
    <property type="evidence" value="ECO:0007669"/>
    <property type="project" value="InterPro"/>
</dbReference>
<dbReference type="eggNOG" id="COG3570">
    <property type="taxonomic scope" value="Bacteria"/>
</dbReference>
<dbReference type="OrthoDB" id="3638028at2"/>
<reference evidence="1 2" key="1">
    <citation type="journal article" date="2013" name="ISME J.">
        <title>A metabolic model for members of the genus Tetrasphaera involved in enhanced biological phosphorus removal.</title>
        <authorList>
            <person name="Kristiansen R."/>
            <person name="Nguyen H.T.T."/>
            <person name="Saunders A.M."/>
            <person name="Nielsen J.L."/>
            <person name="Wimmer R."/>
            <person name="Le V.Q."/>
            <person name="McIlroy S.J."/>
            <person name="Petrovski S."/>
            <person name="Seviour R.J."/>
            <person name="Calteau A."/>
            <person name="Nielsen K.L."/>
            <person name="Nielsen P.H."/>
        </authorList>
    </citation>
    <scope>NUCLEOTIDE SEQUENCE [LARGE SCALE GENOMIC DNA]</scope>
    <source>
        <strain evidence="1 2">Lp2</strain>
    </source>
</reference>
<name>N0E1J2_9MICO</name>
<keyword evidence="1" id="KW-0808">Transferase</keyword>
<keyword evidence="2" id="KW-1185">Reference proteome</keyword>
<dbReference type="HOGENOM" id="CLU_061172_2_1_11"/>
<evidence type="ECO:0000313" key="1">
    <source>
        <dbReference type="EMBL" id="CCH68749.1"/>
    </source>
</evidence>